<feature type="compositionally biased region" description="Acidic residues" evidence="1">
    <location>
        <begin position="581"/>
        <end position="590"/>
    </location>
</feature>
<protein>
    <submittedName>
        <fullName evidence="2">Uncharacterized protein</fullName>
    </submittedName>
</protein>
<gene>
    <name evidence="2" type="ORF">Tco_0976975</name>
</gene>
<feature type="region of interest" description="Disordered" evidence="1">
    <location>
        <begin position="1"/>
        <end position="119"/>
    </location>
</feature>
<feature type="compositionally biased region" description="Basic and acidic residues" evidence="1">
    <location>
        <begin position="182"/>
        <end position="193"/>
    </location>
</feature>
<dbReference type="EMBL" id="BQNB010016354">
    <property type="protein sequence ID" value="GJT50818.1"/>
    <property type="molecule type" value="Genomic_DNA"/>
</dbReference>
<organism evidence="2 3">
    <name type="scientific">Tanacetum coccineum</name>
    <dbReference type="NCBI Taxonomy" id="301880"/>
    <lineage>
        <taxon>Eukaryota</taxon>
        <taxon>Viridiplantae</taxon>
        <taxon>Streptophyta</taxon>
        <taxon>Embryophyta</taxon>
        <taxon>Tracheophyta</taxon>
        <taxon>Spermatophyta</taxon>
        <taxon>Magnoliopsida</taxon>
        <taxon>eudicotyledons</taxon>
        <taxon>Gunneridae</taxon>
        <taxon>Pentapetalae</taxon>
        <taxon>asterids</taxon>
        <taxon>campanulids</taxon>
        <taxon>Asterales</taxon>
        <taxon>Asteraceae</taxon>
        <taxon>Asteroideae</taxon>
        <taxon>Anthemideae</taxon>
        <taxon>Anthemidinae</taxon>
        <taxon>Tanacetum</taxon>
    </lineage>
</organism>
<feature type="compositionally biased region" description="Basic and acidic residues" evidence="1">
    <location>
        <begin position="99"/>
        <end position="119"/>
    </location>
</feature>
<accession>A0ABQ5EIT7</accession>
<sequence>MVAKNTKKTPQDSASKQSVHGTKHAPPKKLTPVKPTKPAPVKQTKPPSSKLPKSPKKKPSKITPSRKVRKGKPSLVDEEDEAQQEPEPQGEGDDPALELAKKLSLDAHQEKGEGEGADADLERAIKLSLDPSFLPQRQAPVGGVAIRERVAEEIQRLPDVEGKGKAIVTEEQAVHSLIDLSKKKNDTSEKVVHESSSITDSERTKSGTEATAPKVDKEQGEVASTTVTLGVGISVHTENQAGSDPGQGHEALAGSNLEPMQEDSGLGKERVALAGPNPKHMDEDFYATAYPKVHENLKFRTDKHVILENPESSSATLSSMKNLDETDNFGDQFLNDKPTEDDQEKTNVVDETDSIIPNPSHQTNTSGPPVTTLVINISSPKSSSQVNAPPINTEATTIITTIPEITPFIALQLRVAKLEQDMSEVKKTDHSAGVLASIQSQVHIVVEKYVGTKIDDPLLKALERHTADLVEKYSVLPTPESSKKQESEKNPKEIIRIKREQCEKKPEPMYTIKSTDKAALEEFDLKGALFNIMHKNKSANKNPANYRLYHALMEALIEDENAMDKEVADKVKDHKRKRDSDDDEDDDDEGPSARSNQGESTKRARHDSNASGSAQPPSRDSE</sequence>
<feature type="compositionally biased region" description="Acidic residues" evidence="1">
    <location>
        <begin position="76"/>
        <end position="96"/>
    </location>
</feature>
<keyword evidence="3" id="KW-1185">Reference proteome</keyword>
<proteinExistence type="predicted"/>
<feature type="compositionally biased region" description="Basic residues" evidence="1">
    <location>
        <begin position="53"/>
        <end position="72"/>
    </location>
</feature>
<feature type="region of interest" description="Disordered" evidence="1">
    <location>
        <begin position="322"/>
        <end position="345"/>
    </location>
</feature>
<feature type="compositionally biased region" description="Polar residues" evidence="1">
    <location>
        <begin position="11"/>
        <end position="20"/>
    </location>
</feature>
<comment type="caution">
    <text evidence="2">The sequence shown here is derived from an EMBL/GenBank/DDBJ whole genome shotgun (WGS) entry which is preliminary data.</text>
</comment>
<feature type="compositionally biased region" description="Low complexity" evidence="1">
    <location>
        <begin position="28"/>
        <end position="52"/>
    </location>
</feature>
<reference evidence="2" key="2">
    <citation type="submission" date="2022-01" db="EMBL/GenBank/DDBJ databases">
        <authorList>
            <person name="Yamashiro T."/>
            <person name="Shiraishi A."/>
            <person name="Satake H."/>
            <person name="Nakayama K."/>
        </authorList>
    </citation>
    <scope>NUCLEOTIDE SEQUENCE</scope>
</reference>
<reference evidence="2" key="1">
    <citation type="journal article" date="2022" name="Int. J. Mol. Sci.">
        <title>Draft Genome of Tanacetum Coccineum: Genomic Comparison of Closely Related Tanacetum-Family Plants.</title>
        <authorList>
            <person name="Yamashiro T."/>
            <person name="Shiraishi A."/>
            <person name="Nakayama K."/>
            <person name="Satake H."/>
        </authorList>
    </citation>
    <scope>NUCLEOTIDE SEQUENCE</scope>
</reference>
<evidence type="ECO:0000256" key="1">
    <source>
        <dbReference type="SAM" id="MobiDB-lite"/>
    </source>
</evidence>
<evidence type="ECO:0000313" key="2">
    <source>
        <dbReference type="EMBL" id="GJT50818.1"/>
    </source>
</evidence>
<feature type="region of interest" description="Disordered" evidence="1">
    <location>
        <begin position="567"/>
        <end position="622"/>
    </location>
</feature>
<evidence type="ECO:0000313" key="3">
    <source>
        <dbReference type="Proteomes" id="UP001151760"/>
    </source>
</evidence>
<name>A0ABQ5EIT7_9ASTR</name>
<dbReference type="Proteomes" id="UP001151760">
    <property type="component" value="Unassembled WGS sequence"/>
</dbReference>
<feature type="region of interest" description="Disordered" evidence="1">
    <location>
        <begin position="182"/>
        <end position="223"/>
    </location>
</feature>
<feature type="compositionally biased region" description="Polar residues" evidence="1">
    <location>
        <begin position="609"/>
        <end position="622"/>
    </location>
</feature>